<dbReference type="InterPro" id="IPR003593">
    <property type="entry name" value="AAA+_ATPase"/>
</dbReference>
<evidence type="ECO:0000256" key="4">
    <source>
        <dbReference type="ARBA" id="ARBA00022840"/>
    </source>
</evidence>
<evidence type="ECO:0000256" key="2">
    <source>
        <dbReference type="ARBA" id="ARBA00022448"/>
    </source>
</evidence>
<keyword evidence="4 6" id="KW-0067">ATP-binding</keyword>
<proteinExistence type="inferred from homology"/>
<dbReference type="RefSeq" id="WP_069859701.1">
    <property type="nucleotide sequence ID" value="NZ_BDFE01000017.1"/>
</dbReference>
<dbReference type="InterPro" id="IPR017871">
    <property type="entry name" value="ABC_transporter-like_CS"/>
</dbReference>
<accession>A0A194AHC2</accession>
<dbReference type="PROSITE" id="PS50893">
    <property type="entry name" value="ABC_TRANSPORTER_2"/>
    <property type="match status" value="1"/>
</dbReference>
<evidence type="ECO:0000256" key="1">
    <source>
        <dbReference type="ARBA" id="ARBA00005417"/>
    </source>
</evidence>
<dbReference type="Proteomes" id="UP000095200">
    <property type="component" value="Unassembled WGS sequence"/>
</dbReference>
<dbReference type="InterPro" id="IPR050153">
    <property type="entry name" value="Metal_Ion_Import_ABC"/>
</dbReference>
<dbReference type="InterPro" id="IPR003439">
    <property type="entry name" value="ABC_transporter-like_ATP-bd"/>
</dbReference>
<evidence type="ECO:0000256" key="3">
    <source>
        <dbReference type="ARBA" id="ARBA00022741"/>
    </source>
</evidence>
<keyword evidence="3" id="KW-0547">Nucleotide-binding</keyword>
<dbReference type="Pfam" id="PF00005">
    <property type="entry name" value="ABC_tran"/>
    <property type="match status" value="1"/>
</dbReference>
<dbReference type="AlphaFoldDB" id="A0A194AHC2"/>
<keyword evidence="2" id="KW-0813">Transport</keyword>
<dbReference type="GO" id="GO:0016887">
    <property type="term" value="F:ATP hydrolysis activity"/>
    <property type="evidence" value="ECO:0007669"/>
    <property type="project" value="InterPro"/>
</dbReference>
<dbReference type="SUPFAM" id="SSF52540">
    <property type="entry name" value="P-loop containing nucleoside triphosphate hydrolases"/>
    <property type="match status" value="1"/>
</dbReference>
<dbReference type="CDD" id="cd03235">
    <property type="entry name" value="ABC_Metallic_Cations"/>
    <property type="match status" value="1"/>
</dbReference>
<dbReference type="GO" id="GO:0005524">
    <property type="term" value="F:ATP binding"/>
    <property type="evidence" value="ECO:0007669"/>
    <property type="project" value="UniProtKB-KW"/>
</dbReference>
<dbReference type="InterPro" id="IPR027417">
    <property type="entry name" value="P-loop_NTPase"/>
</dbReference>
<keyword evidence="7" id="KW-1185">Reference proteome</keyword>
<comment type="similarity">
    <text evidence="1">Belongs to the ABC transporter superfamily.</text>
</comment>
<dbReference type="EMBL" id="BDFE01000017">
    <property type="protein sequence ID" value="GAU09482.1"/>
    <property type="molecule type" value="Genomic_DNA"/>
</dbReference>
<dbReference type="PANTHER" id="PTHR42734:SF17">
    <property type="entry name" value="METAL TRANSPORT SYSTEM ATP-BINDING PROTEIN TM_0124-RELATED"/>
    <property type="match status" value="1"/>
</dbReference>
<evidence type="ECO:0000313" key="6">
    <source>
        <dbReference type="EMBL" id="GAU09482.1"/>
    </source>
</evidence>
<comment type="caution">
    <text evidence="6">The sequence shown here is derived from an EMBL/GenBank/DDBJ whole genome shotgun (WGS) entry which is preliminary data.</text>
</comment>
<dbReference type="PROSITE" id="PS00211">
    <property type="entry name" value="ABC_TRANSPORTER_1"/>
    <property type="match status" value="1"/>
</dbReference>
<organism evidence="6 7">
    <name type="scientific">Desulfoplanes formicivorans</name>
    <dbReference type="NCBI Taxonomy" id="1592317"/>
    <lineage>
        <taxon>Bacteria</taxon>
        <taxon>Pseudomonadati</taxon>
        <taxon>Thermodesulfobacteriota</taxon>
        <taxon>Desulfovibrionia</taxon>
        <taxon>Desulfovibrionales</taxon>
        <taxon>Desulfoplanaceae</taxon>
        <taxon>Desulfoplanes</taxon>
    </lineage>
</organism>
<dbReference type="OrthoDB" id="9809450at2"/>
<dbReference type="SMART" id="SM00382">
    <property type="entry name" value="AAA"/>
    <property type="match status" value="1"/>
</dbReference>
<feature type="domain" description="ABC transporter" evidence="5">
    <location>
        <begin position="13"/>
        <end position="252"/>
    </location>
</feature>
<evidence type="ECO:0000259" key="5">
    <source>
        <dbReference type="PROSITE" id="PS50893"/>
    </source>
</evidence>
<evidence type="ECO:0000313" key="7">
    <source>
        <dbReference type="Proteomes" id="UP000095200"/>
    </source>
</evidence>
<protein>
    <submittedName>
        <fullName evidence="6">Cation ABC transporter ATP-binding protein</fullName>
    </submittedName>
</protein>
<name>A0A194AHC2_9BACT</name>
<dbReference type="PANTHER" id="PTHR42734">
    <property type="entry name" value="METAL TRANSPORT SYSTEM ATP-BINDING PROTEIN TM_0124-RELATED"/>
    <property type="match status" value="1"/>
</dbReference>
<sequence length="269" mass="29465">MTSPDSHKSIPAVAIRDLNFSYDGARPILNNIHLTLAQGSFTAIVGPNGSGKTTLIRLILGLLTPDTGIVEVFGERAGHGSHPIGYVPQYTASRPDFPVTVMEVVLMGLRPGLHGFIYSQKERELAAAALHKAGIEESLFTRRMDRLSGGQRQRVIIARALVGNPDLLVFDEPTSNIDPEGRFCFFELMDRLKSSLTIIVVSHDLSIVASRVTDIACVNKRLIHSTQGVFTREMLSLLYGAHEHTCPMADYLQDVSTVLNIPPQDIAHD</sequence>
<gene>
    <name evidence="6" type="ORF">DPF_2208</name>
</gene>
<dbReference type="Gene3D" id="3.40.50.300">
    <property type="entry name" value="P-loop containing nucleotide triphosphate hydrolases"/>
    <property type="match status" value="1"/>
</dbReference>
<dbReference type="STRING" id="1592317.DPF_2208"/>
<reference evidence="7" key="1">
    <citation type="submission" date="2016-06" db="EMBL/GenBank/DDBJ databases">
        <title>Draft genome sequence of Desulfoplanes formicivorans strain Pf12B.</title>
        <authorList>
            <person name="Watanabe M."/>
            <person name="Kojima H."/>
            <person name="Fukui M."/>
        </authorList>
    </citation>
    <scope>NUCLEOTIDE SEQUENCE [LARGE SCALE GENOMIC DNA]</scope>
    <source>
        <strain evidence="7">Pf12B</strain>
    </source>
</reference>